<dbReference type="GO" id="GO:0016052">
    <property type="term" value="P:carbohydrate catabolic process"/>
    <property type="evidence" value="ECO:0007669"/>
    <property type="project" value="TreeGrafter"/>
</dbReference>
<dbReference type="GO" id="GO:0004139">
    <property type="term" value="F:deoxyribose-phosphate aldolase activity"/>
    <property type="evidence" value="ECO:0007669"/>
    <property type="project" value="UniProtKB-EC"/>
</dbReference>
<evidence type="ECO:0000256" key="7">
    <source>
        <dbReference type="ARBA" id="ARBA00048791"/>
    </source>
</evidence>
<evidence type="ECO:0000313" key="9">
    <source>
        <dbReference type="EMBL" id="CDM31916.1"/>
    </source>
</evidence>
<comment type="catalytic activity">
    <reaction evidence="7">
        <text>2-deoxy-D-ribose 5-phosphate = D-glyceraldehyde 3-phosphate + acetaldehyde</text>
        <dbReference type="Rhea" id="RHEA:12821"/>
        <dbReference type="ChEBI" id="CHEBI:15343"/>
        <dbReference type="ChEBI" id="CHEBI:59776"/>
        <dbReference type="ChEBI" id="CHEBI:62877"/>
        <dbReference type="EC" id="4.1.2.4"/>
    </reaction>
</comment>
<name>W6Q7E8_PENRF</name>
<keyword evidence="3" id="KW-0963">Cytoplasm</keyword>
<dbReference type="Pfam" id="PF01791">
    <property type="entry name" value="DeoC"/>
    <property type="match status" value="1"/>
</dbReference>
<dbReference type="OrthoDB" id="70823at2759"/>
<organism evidence="9 10">
    <name type="scientific">Penicillium roqueforti (strain FM164)</name>
    <dbReference type="NCBI Taxonomy" id="1365484"/>
    <lineage>
        <taxon>Eukaryota</taxon>
        <taxon>Fungi</taxon>
        <taxon>Dikarya</taxon>
        <taxon>Ascomycota</taxon>
        <taxon>Pezizomycotina</taxon>
        <taxon>Eurotiomycetes</taxon>
        <taxon>Eurotiomycetidae</taxon>
        <taxon>Eurotiales</taxon>
        <taxon>Aspergillaceae</taxon>
        <taxon>Penicillium</taxon>
    </lineage>
</organism>
<dbReference type="PANTHER" id="PTHR10889:SF1">
    <property type="entry name" value="DEOXYRIBOSE-PHOSPHATE ALDOLASE"/>
    <property type="match status" value="1"/>
</dbReference>
<dbReference type="UniPathway" id="UPA00002">
    <property type="reaction ID" value="UER00468"/>
</dbReference>
<reference evidence="9" key="1">
    <citation type="journal article" date="2014" name="Nat. Commun.">
        <title>Multiple recent horizontal transfers of a large genomic region in cheese making fungi.</title>
        <authorList>
            <person name="Cheeseman K."/>
            <person name="Ropars J."/>
            <person name="Renault P."/>
            <person name="Dupont J."/>
            <person name="Gouzy J."/>
            <person name="Branca A."/>
            <person name="Abraham A.L."/>
            <person name="Ceppi M."/>
            <person name="Conseiller E."/>
            <person name="Debuchy R."/>
            <person name="Malagnac F."/>
            <person name="Goarin A."/>
            <person name="Silar P."/>
            <person name="Lacoste S."/>
            <person name="Sallet E."/>
            <person name="Bensimon A."/>
            <person name="Giraud T."/>
            <person name="Brygoo Y."/>
        </authorList>
    </citation>
    <scope>NUCLEOTIDE SEQUENCE [LARGE SCALE GENOMIC DNA]</scope>
    <source>
        <strain evidence="9">FM164</strain>
    </source>
</reference>
<dbReference type="EMBL" id="HG792016">
    <property type="protein sequence ID" value="CDM31916.1"/>
    <property type="molecule type" value="Genomic_DNA"/>
</dbReference>
<evidence type="ECO:0000256" key="4">
    <source>
        <dbReference type="ARBA" id="ARBA00023239"/>
    </source>
</evidence>
<dbReference type="OMA" id="SCMAGAD"/>
<accession>W6Q7E8</accession>
<feature type="active site" description="Schiff-base intermediate with acetaldehyde" evidence="8">
    <location>
        <position position="185"/>
    </location>
</feature>
<dbReference type="PIRSF" id="PIRSF001357">
    <property type="entry name" value="DeoC"/>
    <property type="match status" value="1"/>
</dbReference>
<keyword evidence="5 8" id="KW-0704">Schiff base</keyword>
<evidence type="ECO:0000256" key="6">
    <source>
        <dbReference type="ARBA" id="ARBA00032755"/>
    </source>
</evidence>
<proteinExistence type="inferred from homology"/>
<keyword evidence="10" id="KW-1185">Reference proteome</keyword>
<dbReference type="CDD" id="cd00959">
    <property type="entry name" value="DeoC"/>
    <property type="match status" value="1"/>
</dbReference>
<dbReference type="PANTHER" id="PTHR10889">
    <property type="entry name" value="DEOXYRIBOSE-PHOSPHATE ALDOLASE"/>
    <property type="match status" value="1"/>
</dbReference>
<dbReference type="FunFam" id="3.20.20.70:FF:000044">
    <property type="entry name" value="Deoxyribose-phosphate aldolase"/>
    <property type="match status" value="1"/>
</dbReference>
<dbReference type="AlphaFoldDB" id="W6Q7E8"/>
<evidence type="ECO:0000256" key="5">
    <source>
        <dbReference type="ARBA" id="ARBA00023270"/>
    </source>
</evidence>
<dbReference type="HAMAP" id="MF_00114">
    <property type="entry name" value="DeoC_type1"/>
    <property type="match status" value="1"/>
</dbReference>
<evidence type="ECO:0000256" key="8">
    <source>
        <dbReference type="PIRSR" id="PIRSR001357-50"/>
    </source>
</evidence>
<dbReference type="InterPro" id="IPR011343">
    <property type="entry name" value="DeoC"/>
</dbReference>
<dbReference type="EC" id="4.1.2.4" evidence="2"/>
<dbReference type="GO" id="GO:0009264">
    <property type="term" value="P:deoxyribonucleotide catabolic process"/>
    <property type="evidence" value="ECO:0007669"/>
    <property type="project" value="InterPro"/>
</dbReference>
<dbReference type="NCBIfam" id="TIGR00126">
    <property type="entry name" value="deoC"/>
    <property type="match status" value="1"/>
</dbReference>
<dbReference type="Proteomes" id="UP000030686">
    <property type="component" value="Unassembled WGS sequence"/>
</dbReference>
<dbReference type="SUPFAM" id="SSF51569">
    <property type="entry name" value="Aldolase"/>
    <property type="match status" value="1"/>
</dbReference>
<comment type="similarity">
    <text evidence="1">Belongs to the DeoC/FbaB aldolase family. DeoC type 1 subfamily.</text>
</comment>
<dbReference type="Gene3D" id="3.20.20.70">
    <property type="entry name" value="Aldolase class I"/>
    <property type="match status" value="1"/>
</dbReference>
<dbReference type="InterPro" id="IPR028581">
    <property type="entry name" value="DeoC_typeI"/>
</dbReference>
<dbReference type="GO" id="GO:0046386">
    <property type="term" value="P:deoxyribose phosphate catabolic process"/>
    <property type="evidence" value="ECO:0007669"/>
    <property type="project" value="UniProtKB-UniPathway"/>
</dbReference>
<sequence length="265" mass="28534">MSAIPSTDAEWAQKIANMKEKLPKPSLSQPPIPTQINRTIDHTLQVSPVEDAQIDALCQEALKYEFAAVCVRPEHVARAASHVKGSNTAVACIVGFPEDAHKTADKVRDAKEAVAQGATELDIVIRYNLLKEGRYTEVYTDIYAVRQAAPSPIVLQAILEASTLERDQLIDATIVSCMAGADFIKTSTGRDGGTSTEHVKLMHYAAEMCGCSCRIKASGGIHNALTLLRMLKAGAYRIGTTDGVKIMMEIDEGEILEQGSGHAVA</sequence>
<evidence type="ECO:0000256" key="3">
    <source>
        <dbReference type="ARBA" id="ARBA00022490"/>
    </source>
</evidence>
<keyword evidence="4" id="KW-0456">Lyase</keyword>
<evidence type="ECO:0000256" key="1">
    <source>
        <dbReference type="ARBA" id="ARBA00010936"/>
    </source>
</evidence>
<dbReference type="SMART" id="SM01133">
    <property type="entry name" value="DeoC"/>
    <property type="match status" value="1"/>
</dbReference>
<gene>
    <name evidence="9" type="ORF">PROQFM164_S02g002067</name>
</gene>
<feature type="active site" description="Proton donor/acceptor" evidence="8">
    <location>
        <position position="216"/>
    </location>
</feature>
<dbReference type="InterPro" id="IPR002915">
    <property type="entry name" value="DeoC/FbaB/LacD_aldolase"/>
</dbReference>
<dbReference type="InterPro" id="IPR013785">
    <property type="entry name" value="Aldolase_TIM"/>
</dbReference>
<evidence type="ECO:0000256" key="2">
    <source>
        <dbReference type="ARBA" id="ARBA00012515"/>
    </source>
</evidence>
<evidence type="ECO:0000313" key="10">
    <source>
        <dbReference type="Proteomes" id="UP000030686"/>
    </source>
</evidence>
<protein>
    <recommendedName>
        <fullName evidence="2">deoxyribose-phosphate aldolase</fullName>
        <ecNumber evidence="2">4.1.2.4</ecNumber>
    </recommendedName>
    <alternativeName>
        <fullName evidence="6">2-deoxy-D-ribose 5-phosphate aldolase</fullName>
    </alternativeName>
</protein>
<dbReference type="STRING" id="1365484.W6Q7E8"/>
<dbReference type="GO" id="GO:0005737">
    <property type="term" value="C:cytoplasm"/>
    <property type="evidence" value="ECO:0007669"/>
    <property type="project" value="InterPro"/>
</dbReference>